<dbReference type="Proteomes" id="UP000585474">
    <property type="component" value="Unassembled WGS sequence"/>
</dbReference>
<dbReference type="OrthoDB" id="685909at2759"/>
<proteinExistence type="predicted"/>
<feature type="compositionally biased region" description="Basic and acidic residues" evidence="1">
    <location>
        <begin position="431"/>
        <end position="452"/>
    </location>
</feature>
<feature type="region of interest" description="Disordered" evidence="1">
    <location>
        <begin position="245"/>
        <end position="268"/>
    </location>
</feature>
<evidence type="ECO:0000256" key="1">
    <source>
        <dbReference type="SAM" id="MobiDB-lite"/>
    </source>
</evidence>
<feature type="region of interest" description="Disordered" evidence="1">
    <location>
        <begin position="404"/>
        <end position="452"/>
    </location>
</feature>
<name>A0A7J0FFU0_9ERIC</name>
<reference evidence="2 3" key="1">
    <citation type="submission" date="2019-07" db="EMBL/GenBank/DDBJ databases">
        <title>De Novo Assembly of kiwifruit Actinidia rufa.</title>
        <authorList>
            <person name="Sugita-Konishi S."/>
            <person name="Sato K."/>
            <person name="Mori E."/>
            <person name="Abe Y."/>
            <person name="Kisaki G."/>
            <person name="Hamano K."/>
            <person name="Suezawa K."/>
            <person name="Otani M."/>
            <person name="Fukuda T."/>
            <person name="Manabe T."/>
            <person name="Gomi K."/>
            <person name="Tabuchi M."/>
            <person name="Akimitsu K."/>
            <person name="Kataoka I."/>
        </authorList>
    </citation>
    <scope>NUCLEOTIDE SEQUENCE [LARGE SCALE GENOMIC DNA]</scope>
    <source>
        <strain evidence="3">cv. Fuchu</strain>
    </source>
</reference>
<keyword evidence="3" id="KW-1185">Reference proteome</keyword>
<dbReference type="AlphaFoldDB" id="A0A7J0FFU0"/>
<protein>
    <submittedName>
        <fullName evidence="2">Uncharacterized protein</fullName>
    </submittedName>
</protein>
<feature type="region of interest" description="Disordered" evidence="1">
    <location>
        <begin position="116"/>
        <end position="157"/>
    </location>
</feature>
<sequence length="452" mass="50781">MHSRSKLVPNAWRSVTYALSLWQAYKYAMSLFEFRNLFSLNNNPKPDHNWLYFKARYKKILFRGYPAKCNNPPRLYGDEITRVEHVFSSVEEKGLYSISALLQYKSFRRVFGPRQSMVSDEENKDEDRPAGDAPTSSGDASESSNSRDELSRGGHSRDSSVECIGIIRCLGTRSLELKLAFLEFEFKLGSYKNHGSPPSSNRMIESLPFLSQEADHETHPSKGGGDRREASERRICQLTHQKIQVTDNSKGKEVAPQSEPKKKMAAMKSRNVASLKATHMRKPGEGPSVSPDARLALVFGSSLVVWGWERLDKSALQQGQTASLEDEAADELAKVKGEQDALSDILDKSAVLVGKLRDMVGPQSKELTVKEFKYSSEYDVAIKNAVSKYFGKGFDFYKRQLRRHHPDLDGDPEGMGFDHDILAEEDENEDEKSGGEKEKEDGEKGDDNPPPS</sequence>
<accession>A0A7J0FFU0</accession>
<gene>
    <name evidence="2" type="ORF">Acr_12g0001050</name>
</gene>
<evidence type="ECO:0000313" key="3">
    <source>
        <dbReference type="Proteomes" id="UP000585474"/>
    </source>
</evidence>
<feature type="compositionally biased region" description="Polar residues" evidence="1">
    <location>
        <begin position="134"/>
        <end position="144"/>
    </location>
</feature>
<evidence type="ECO:0000313" key="2">
    <source>
        <dbReference type="EMBL" id="GFY97564.1"/>
    </source>
</evidence>
<dbReference type="EMBL" id="BJWL01000012">
    <property type="protein sequence ID" value="GFY97564.1"/>
    <property type="molecule type" value="Genomic_DNA"/>
</dbReference>
<comment type="caution">
    <text evidence="2">The sequence shown here is derived from an EMBL/GenBank/DDBJ whole genome shotgun (WGS) entry which is preliminary data.</text>
</comment>
<organism evidence="2 3">
    <name type="scientific">Actinidia rufa</name>
    <dbReference type="NCBI Taxonomy" id="165716"/>
    <lineage>
        <taxon>Eukaryota</taxon>
        <taxon>Viridiplantae</taxon>
        <taxon>Streptophyta</taxon>
        <taxon>Embryophyta</taxon>
        <taxon>Tracheophyta</taxon>
        <taxon>Spermatophyta</taxon>
        <taxon>Magnoliopsida</taxon>
        <taxon>eudicotyledons</taxon>
        <taxon>Gunneridae</taxon>
        <taxon>Pentapetalae</taxon>
        <taxon>asterids</taxon>
        <taxon>Ericales</taxon>
        <taxon>Actinidiaceae</taxon>
        <taxon>Actinidia</taxon>
    </lineage>
</organism>
<feature type="compositionally biased region" description="Basic and acidic residues" evidence="1">
    <location>
        <begin position="145"/>
        <end position="157"/>
    </location>
</feature>